<dbReference type="GO" id="GO:0032259">
    <property type="term" value="P:methylation"/>
    <property type="evidence" value="ECO:0007669"/>
    <property type="project" value="UniProtKB-KW"/>
</dbReference>
<dbReference type="Proteomes" id="UP000611640">
    <property type="component" value="Chromosome"/>
</dbReference>
<dbReference type="Pfam" id="PF08241">
    <property type="entry name" value="Methyltransf_11"/>
    <property type="match status" value="1"/>
</dbReference>
<proteinExistence type="predicted"/>
<dbReference type="EMBL" id="AP023355">
    <property type="protein sequence ID" value="BCJ33857.1"/>
    <property type="molecule type" value="Genomic_DNA"/>
</dbReference>
<name>A0A7R7DM27_9ACTN</name>
<gene>
    <name evidence="3" type="ORF">Athai_13600</name>
</gene>
<dbReference type="AlphaFoldDB" id="A0A7R7DM27"/>
<accession>A0A7R7DM27</accession>
<protein>
    <submittedName>
        <fullName evidence="3">Phthiotriol/phenolphthiotriol dimycocerosates methyltransferase</fullName>
    </submittedName>
</protein>
<evidence type="ECO:0000259" key="2">
    <source>
        <dbReference type="Pfam" id="PF08241"/>
    </source>
</evidence>
<dbReference type="RefSeq" id="WP_203960681.1">
    <property type="nucleotide sequence ID" value="NZ_AP023355.1"/>
</dbReference>
<evidence type="ECO:0000313" key="4">
    <source>
        <dbReference type="Proteomes" id="UP000611640"/>
    </source>
</evidence>
<feature type="region of interest" description="Disordered" evidence="1">
    <location>
        <begin position="33"/>
        <end position="59"/>
    </location>
</feature>
<feature type="compositionally biased region" description="Basic and acidic residues" evidence="1">
    <location>
        <begin position="39"/>
        <end position="50"/>
    </location>
</feature>
<dbReference type="CDD" id="cd02440">
    <property type="entry name" value="AdoMet_MTases"/>
    <property type="match status" value="1"/>
</dbReference>
<dbReference type="InterPro" id="IPR013216">
    <property type="entry name" value="Methyltransf_11"/>
</dbReference>
<sequence length="309" mass="33695">MAADVIVLAEVKHMDGSHTIDGSARTRLARRLAQRQSRRAPDGQDHREPESPGPLMARDNSTGAFYDVVTSRLDSTPVGRWALFLNLGYADGPDDRACVDLPRNTLDRASVKLVLELIGDCTMDGRRVLDVGSGRGGTVSALLNYFNPAIAVGIDLSPAAAAFSRRAVTDRRAGFSVGDAQRLPFSSGSFDVVTNVESSHCYPDRRRFYAEVRRVLCDGGTFLYSDLLDTATLDNHLAGLRELGLALQLDRDITANVLASCGRIAERRLQSFGTEDDAARDFLSAPGSPTYEALRTGQKTFFIWRLRAA</sequence>
<dbReference type="PANTHER" id="PTHR43591">
    <property type="entry name" value="METHYLTRANSFERASE"/>
    <property type="match status" value="1"/>
</dbReference>
<organism evidence="3 4">
    <name type="scientific">Actinocatenispora thailandica</name>
    <dbReference type="NCBI Taxonomy" id="227318"/>
    <lineage>
        <taxon>Bacteria</taxon>
        <taxon>Bacillati</taxon>
        <taxon>Actinomycetota</taxon>
        <taxon>Actinomycetes</taxon>
        <taxon>Micromonosporales</taxon>
        <taxon>Micromonosporaceae</taxon>
        <taxon>Actinocatenispora</taxon>
    </lineage>
</organism>
<keyword evidence="3" id="KW-0808">Transferase</keyword>
<feature type="domain" description="Methyltransferase type 11" evidence="2">
    <location>
        <begin position="129"/>
        <end position="223"/>
    </location>
</feature>
<dbReference type="SUPFAM" id="SSF53335">
    <property type="entry name" value="S-adenosyl-L-methionine-dependent methyltransferases"/>
    <property type="match status" value="1"/>
</dbReference>
<reference evidence="3 4" key="1">
    <citation type="submission" date="2020-08" db="EMBL/GenBank/DDBJ databases">
        <title>Whole genome shotgun sequence of Actinocatenispora thailandica NBRC 105041.</title>
        <authorList>
            <person name="Komaki H."/>
            <person name="Tamura T."/>
        </authorList>
    </citation>
    <scope>NUCLEOTIDE SEQUENCE [LARGE SCALE GENOMIC DNA]</scope>
    <source>
        <strain evidence="3 4">NBRC 105041</strain>
    </source>
</reference>
<dbReference type="InterPro" id="IPR029063">
    <property type="entry name" value="SAM-dependent_MTases_sf"/>
</dbReference>
<dbReference type="GO" id="GO:0008757">
    <property type="term" value="F:S-adenosylmethionine-dependent methyltransferase activity"/>
    <property type="evidence" value="ECO:0007669"/>
    <property type="project" value="InterPro"/>
</dbReference>
<keyword evidence="3" id="KW-0489">Methyltransferase</keyword>
<evidence type="ECO:0000313" key="3">
    <source>
        <dbReference type="EMBL" id="BCJ33857.1"/>
    </source>
</evidence>
<keyword evidence="4" id="KW-1185">Reference proteome</keyword>
<dbReference type="Gene3D" id="3.40.50.150">
    <property type="entry name" value="Vaccinia Virus protein VP39"/>
    <property type="match status" value="1"/>
</dbReference>
<evidence type="ECO:0000256" key="1">
    <source>
        <dbReference type="SAM" id="MobiDB-lite"/>
    </source>
</evidence>
<dbReference type="KEGG" id="atl:Athai_13600"/>